<dbReference type="SMR" id="A0A1B2JC12"/>
<evidence type="ECO:0000313" key="3">
    <source>
        <dbReference type="Proteomes" id="UP000094565"/>
    </source>
</evidence>
<gene>
    <name evidence="2" type="ORF">ATY40_BA7502566</name>
</gene>
<keyword evidence="3" id="KW-1185">Reference proteome</keyword>
<accession>A0A1B2JC12</accession>
<protein>
    <submittedName>
        <fullName evidence="2">BA75_02566T0</fullName>
    </submittedName>
</protein>
<dbReference type="InterPro" id="IPR008136">
    <property type="entry name" value="CinA_C"/>
</dbReference>
<proteinExistence type="predicted"/>
<dbReference type="SUPFAM" id="SSF142433">
    <property type="entry name" value="CinA-like"/>
    <property type="match status" value="1"/>
</dbReference>
<evidence type="ECO:0000259" key="1">
    <source>
        <dbReference type="Pfam" id="PF02464"/>
    </source>
</evidence>
<dbReference type="EMBL" id="CP014585">
    <property type="protein sequence ID" value="ANZ75461.1"/>
    <property type="molecule type" value="Genomic_DNA"/>
</dbReference>
<evidence type="ECO:0000313" key="2">
    <source>
        <dbReference type="EMBL" id="ANZ75461.1"/>
    </source>
</evidence>
<name>A0A1B2JC12_PICPA</name>
<organism evidence="2 3">
    <name type="scientific">Komagataella pastoris</name>
    <name type="common">Yeast</name>
    <name type="synonym">Pichia pastoris</name>
    <dbReference type="NCBI Taxonomy" id="4922"/>
    <lineage>
        <taxon>Eukaryota</taxon>
        <taxon>Fungi</taxon>
        <taxon>Dikarya</taxon>
        <taxon>Ascomycota</taxon>
        <taxon>Saccharomycotina</taxon>
        <taxon>Pichiomycetes</taxon>
        <taxon>Pichiales</taxon>
        <taxon>Pichiaceae</taxon>
        <taxon>Komagataella</taxon>
    </lineage>
</organism>
<dbReference type="InterPro" id="IPR036653">
    <property type="entry name" value="CinA-like_C"/>
</dbReference>
<dbReference type="OrthoDB" id="2350783at2759"/>
<reference evidence="2 3" key="1">
    <citation type="submission" date="2016-02" db="EMBL/GenBank/DDBJ databases">
        <title>Comparative genomic and transcriptomic foundation for Pichia pastoris.</title>
        <authorList>
            <person name="Love K.R."/>
            <person name="Shah K.A."/>
            <person name="Whittaker C.A."/>
            <person name="Wu J."/>
            <person name="Bartlett M.C."/>
            <person name="Ma D."/>
            <person name="Leeson R.L."/>
            <person name="Priest M."/>
            <person name="Young S.K."/>
            <person name="Love J.C."/>
        </authorList>
    </citation>
    <scope>NUCLEOTIDE SEQUENCE [LARGE SCALE GENOMIC DNA]</scope>
    <source>
        <strain evidence="2 3">ATCC 28485</strain>
    </source>
</reference>
<dbReference type="AlphaFoldDB" id="A0A1B2JC12"/>
<sequence>MHFPPESVKPLVKEIAQHLIENNETVAVSEGVCGGLLSAYLVSIPGASQFFLGGTLVYSLKSRLKLSGWDEKDISSYTGPSEEVVLRLARNLKMELGATYVLSETGFAGPSGQYGKGSDQDEEVGTVYLGISTPQGDLACVKRTGIKSRSDNMALFAEEGLKFLLEHLKSTK</sequence>
<dbReference type="Gene3D" id="3.90.950.20">
    <property type="entry name" value="CinA-like"/>
    <property type="match status" value="1"/>
</dbReference>
<dbReference type="NCBIfam" id="TIGR00199">
    <property type="entry name" value="PncC_domain"/>
    <property type="match status" value="1"/>
</dbReference>
<dbReference type="Proteomes" id="UP000094565">
    <property type="component" value="Chromosome 2"/>
</dbReference>
<dbReference type="Pfam" id="PF02464">
    <property type="entry name" value="CinA"/>
    <property type="match status" value="1"/>
</dbReference>
<feature type="domain" description="CinA C-terminal" evidence="1">
    <location>
        <begin position="10"/>
        <end position="167"/>
    </location>
</feature>